<accession>A0A642VB01</accession>
<dbReference type="Proteomes" id="UP000761534">
    <property type="component" value="Unassembled WGS sequence"/>
</dbReference>
<name>A0A642VB01_9ASCO</name>
<dbReference type="AlphaFoldDB" id="A0A642VB01"/>
<dbReference type="Gene3D" id="3.40.50.12120">
    <property type="entry name" value="POC1 chaperone"/>
    <property type="match status" value="1"/>
</dbReference>
<dbReference type="VEuPathDB" id="FungiDB:TRICI_001339"/>
<evidence type="ECO:0008006" key="4">
    <source>
        <dbReference type="Google" id="ProtNLM"/>
    </source>
</evidence>
<evidence type="ECO:0000256" key="1">
    <source>
        <dbReference type="SAM" id="MobiDB-lite"/>
    </source>
</evidence>
<proteinExistence type="predicted"/>
<gene>
    <name evidence="2" type="ORF">TRICI_001339</name>
</gene>
<dbReference type="OrthoDB" id="3980818at2759"/>
<dbReference type="EMBL" id="SWFS01000097">
    <property type="protein sequence ID" value="KAA8916476.1"/>
    <property type="molecule type" value="Genomic_DNA"/>
</dbReference>
<comment type="caution">
    <text evidence="2">The sequence shown here is derived from an EMBL/GenBank/DDBJ whole genome shotgun (WGS) entry which is preliminary data.</text>
</comment>
<evidence type="ECO:0000313" key="3">
    <source>
        <dbReference type="Proteomes" id="UP000761534"/>
    </source>
</evidence>
<keyword evidence="3" id="KW-1185">Reference proteome</keyword>
<dbReference type="InterPro" id="IPR038605">
    <property type="entry name" value="Pba1_sf"/>
</dbReference>
<protein>
    <recommendedName>
        <fullName evidence="4">Proteasome assembly chaperone 1</fullName>
    </recommendedName>
</protein>
<sequence length="360" mass="39652">MLLKPWVELPTPRHLLDENDDIDEKDAGFLLQYESWTRVEGAIEEGSHLLLLAPRLSHYMDAFPDSEVVGSLVCGYTKKPGFGAASVPIDDLYDHDLEQSTQEVTETLHKADIRQFTTQAGRITVIAVPLLEARDCYAFTVEVLDKVKPRRVTTVTPGNMVSTTTSNLYGLYSPEIPQKERLLPLLEPPFMISGAIASIVSRCQRQSVSTYSIVVRAEGPQGHEAIDYDSTSFDISRALEAALGLKPRSIKSRHEHERPNPPSVEQPVASEKRPHIFFLGAQEVWGLAPRKTTPGLGLQGASSEASPGGLGACPQKNYRVLVRPQKPRNWATLGLQGAVPYTPVALRSSNNWTGYNNTAN</sequence>
<reference evidence="2" key="1">
    <citation type="journal article" date="2019" name="G3 (Bethesda)">
        <title>Genome Assemblies of Two Rare Opportunistic Yeast Pathogens: Diutina rugosa (syn. Candida rugosa) and Trichomonascus ciferrii (syn. Candida ciferrii).</title>
        <authorList>
            <person name="Mixao V."/>
            <person name="Saus E."/>
            <person name="Hansen A.P."/>
            <person name="Lass-Florl C."/>
            <person name="Gabaldon T."/>
        </authorList>
    </citation>
    <scope>NUCLEOTIDE SEQUENCE</scope>
    <source>
        <strain evidence="2">CBS 4856</strain>
    </source>
</reference>
<evidence type="ECO:0000313" key="2">
    <source>
        <dbReference type="EMBL" id="KAA8916476.1"/>
    </source>
</evidence>
<organism evidence="2 3">
    <name type="scientific">Trichomonascus ciferrii</name>
    <dbReference type="NCBI Taxonomy" id="44093"/>
    <lineage>
        <taxon>Eukaryota</taxon>
        <taxon>Fungi</taxon>
        <taxon>Dikarya</taxon>
        <taxon>Ascomycota</taxon>
        <taxon>Saccharomycotina</taxon>
        <taxon>Dipodascomycetes</taxon>
        <taxon>Dipodascales</taxon>
        <taxon>Trichomonascaceae</taxon>
        <taxon>Trichomonascus</taxon>
        <taxon>Trichomonascus ciferrii complex</taxon>
    </lineage>
</organism>
<feature type="region of interest" description="Disordered" evidence="1">
    <location>
        <begin position="247"/>
        <end position="269"/>
    </location>
</feature>